<name>M5R944_9BACT</name>
<evidence type="ECO:0000256" key="2">
    <source>
        <dbReference type="ARBA" id="ARBA00022676"/>
    </source>
</evidence>
<feature type="domain" description="Glycosyl transferase family 1" evidence="4">
    <location>
        <begin position="138"/>
        <end position="311"/>
    </location>
</feature>
<evidence type="ECO:0000256" key="3">
    <source>
        <dbReference type="ARBA" id="ARBA00022679"/>
    </source>
</evidence>
<keyword evidence="6" id="KW-1185">Reference proteome</keyword>
<protein>
    <submittedName>
        <fullName evidence="5">Glycosyl transferase, group 1 domain protein</fullName>
        <ecNumber evidence="5">2.4.-.-</ecNumber>
    </submittedName>
</protein>
<evidence type="ECO:0000256" key="1">
    <source>
        <dbReference type="ARBA" id="ARBA00009481"/>
    </source>
</evidence>
<dbReference type="Pfam" id="PF00534">
    <property type="entry name" value="Glycos_transf_1"/>
    <property type="match status" value="1"/>
</dbReference>
<comment type="similarity">
    <text evidence="1">Belongs to the glycosyltransferase group 1 family. Glycosyltransferase 4 subfamily.</text>
</comment>
<evidence type="ECO:0000259" key="4">
    <source>
        <dbReference type="Pfam" id="PF00534"/>
    </source>
</evidence>
<dbReference type="InterPro" id="IPR001296">
    <property type="entry name" value="Glyco_trans_1"/>
</dbReference>
<dbReference type="PATRIC" id="fig|1265738.3.peg.7468"/>
<dbReference type="EC" id="2.4.-.-" evidence="5"/>
<keyword evidence="3 5" id="KW-0808">Transferase</keyword>
<keyword evidence="2 5" id="KW-0328">Glycosyltransferase</keyword>
<dbReference type="PANTHER" id="PTHR12526:SF640">
    <property type="entry name" value="COLANIC ACID BIOSYNTHESIS GLYCOSYLTRANSFERASE WCAL-RELATED"/>
    <property type="match status" value="1"/>
</dbReference>
<evidence type="ECO:0000313" key="6">
    <source>
        <dbReference type="Proteomes" id="UP000011991"/>
    </source>
</evidence>
<proteinExistence type="inferred from homology"/>
<gene>
    <name evidence="5" type="ORF">RMSM_07488</name>
</gene>
<dbReference type="PANTHER" id="PTHR12526">
    <property type="entry name" value="GLYCOSYLTRANSFERASE"/>
    <property type="match status" value="1"/>
</dbReference>
<evidence type="ECO:0000313" key="5">
    <source>
        <dbReference type="EMBL" id="EMI15576.1"/>
    </source>
</evidence>
<comment type="caution">
    <text evidence="5">The sequence shown here is derived from an EMBL/GenBank/DDBJ whole genome shotgun (WGS) entry which is preliminary data.</text>
</comment>
<dbReference type="AlphaFoldDB" id="M5R944"/>
<accession>M5R944</accession>
<dbReference type="EMBL" id="ANOG01001066">
    <property type="protein sequence ID" value="EMI15576.1"/>
    <property type="molecule type" value="Genomic_DNA"/>
</dbReference>
<dbReference type="Proteomes" id="UP000011991">
    <property type="component" value="Unassembled WGS sequence"/>
</dbReference>
<dbReference type="CDD" id="cd03811">
    <property type="entry name" value="GT4_GT28_WabH-like"/>
    <property type="match status" value="1"/>
</dbReference>
<sequence length="332" mass="36977">MRLVFLTDGPLVNMARGREIPCDLIERGRFSNPVDTFRVVRALRRVIREHDAAVAFSWTDMAQLYAAPASWGQCKSLWWQRANVDEGMIARLCKWFPSSGAIANSKFTRDQLRDLGFQVAEQPLYPPFDATKFKDVGDRDTLRRRLGVPENRYIVGSVGRMQAWKGFDTIVDGIAKVRESRPDVFGLIVGGRHDLEPEYESQLRERIATLGLTEHIMLTGSQRNVAEWMKAMDVFVHAAEREPFGIVVPEAMALGLPVIASIPGGPSEAIEPEVSGLLVHSSEVAELTKAIFALQTNPSVADQLGCRAKQRSLKFSSNGFFDRLKDAVSSCV</sequence>
<organism evidence="5 6">
    <name type="scientific">Rhodopirellula maiorica SM1</name>
    <dbReference type="NCBI Taxonomy" id="1265738"/>
    <lineage>
        <taxon>Bacteria</taxon>
        <taxon>Pseudomonadati</taxon>
        <taxon>Planctomycetota</taxon>
        <taxon>Planctomycetia</taxon>
        <taxon>Pirellulales</taxon>
        <taxon>Pirellulaceae</taxon>
        <taxon>Novipirellula</taxon>
    </lineage>
</organism>
<dbReference type="GO" id="GO:0016757">
    <property type="term" value="F:glycosyltransferase activity"/>
    <property type="evidence" value="ECO:0007669"/>
    <property type="project" value="UniProtKB-KW"/>
</dbReference>
<dbReference type="Gene3D" id="3.40.50.2000">
    <property type="entry name" value="Glycogen Phosphorylase B"/>
    <property type="match status" value="2"/>
</dbReference>
<dbReference type="SUPFAM" id="SSF53756">
    <property type="entry name" value="UDP-Glycosyltransferase/glycogen phosphorylase"/>
    <property type="match status" value="1"/>
</dbReference>
<reference evidence="5 6" key="1">
    <citation type="journal article" date="2013" name="Mar. Genomics">
        <title>Expression of sulfatases in Rhodopirellula baltica and the diversity of sulfatases in the genus Rhodopirellula.</title>
        <authorList>
            <person name="Wegner C.E."/>
            <person name="Richter-Heitmann T."/>
            <person name="Klindworth A."/>
            <person name="Klockow C."/>
            <person name="Richter M."/>
            <person name="Achstetter T."/>
            <person name="Glockner F.O."/>
            <person name="Harder J."/>
        </authorList>
    </citation>
    <scope>NUCLEOTIDE SEQUENCE [LARGE SCALE GENOMIC DNA]</scope>
    <source>
        <strain evidence="5 6">SM1</strain>
    </source>
</reference>